<name>A0A8S0QVL1_OLEEU</name>
<dbReference type="EMBL" id="CACTIH010001955">
    <property type="protein sequence ID" value="CAA2969882.1"/>
    <property type="molecule type" value="Genomic_DNA"/>
</dbReference>
<keyword evidence="3" id="KW-1185">Reference proteome</keyword>
<proteinExistence type="predicted"/>
<evidence type="ECO:0000313" key="3">
    <source>
        <dbReference type="Proteomes" id="UP000594638"/>
    </source>
</evidence>
<feature type="region of interest" description="Disordered" evidence="1">
    <location>
        <begin position="1"/>
        <end position="23"/>
    </location>
</feature>
<evidence type="ECO:0000256" key="1">
    <source>
        <dbReference type="SAM" id="MobiDB-lite"/>
    </source>
</evidence>
<reference evidence="2 3" key="1">
    <citation type="submission" date="2019-12" db="EMBL/GenBank/DDBJ databases">
        <authorList>
            <person name="Alioto T."/>
            <person name="Alioto T."/>
            <person name="Gomez Garrido J."/>
        </authorList>
    </citation>
    <scope>NUCLEOTIDE SEQUENCE [LARGE SCALE GENOMIC DNA]</scope>
</reference>
<gene>
    <name evidence="2" type="ORF">OLEA9_A070556</name>
</gene>
<comment type="caution">
    <text evidence="2">The sequence shown here is derived from an EMBL/GenBank/DDBJ whole genome shotgun (WGS) entry which is preliminary data.</text>
</comment>
<dbReference type="OrthoDB" id="1934467at2759"/>
<evidence type="ECO:0000313" key="2">
    <source>
        <dbReference type="EMBL" id="CAA2969882.1"/>
    </source>
</evidence>
<protein>
    <submittedName>
        <fullName evidence="2">Guanine nucleotide-binding subunit gamma 1</fullName>
    </submittedName>
</protein>
<sequence>MQSENSEEARSVAGATDTRGKHRISAELKRLEQETRFLEIDCKLLMQNCGLGRPSQCGL</sequence>
<dbReference type="AlphaFoldDB" id="A0A8S0QVL1"/>
<dbReference type="Proteomes" id="UP000594638">
    <property type="component" value="Unassembled WGS sequence"/>
</dbReference>
<accession>A0A8S0QVL1</accession>
<organism evidence="2 3">
    <name type="scientific">Olea europaea subsp. europaea</name>
    <dbReference type="NCBI Taxonomy" id="158383"/>
    <lineage>
        <taxon>Eukaryota</taxon>
        <taxon>Viridiplantae</taxon>
        <taxon>Streptophyta</taxon>
        <taxon>Embryophyta</taxon>
        <taxon>Tracheophyta</taxon>
        <taxon>Spermatophyta</taxon>
        <taxon>Magnoliopsida</taxon>
        <taxon>eudicotyledons</taxon>
        <taxon>Gunneridae</taxon>
        <taxon>Pentapetalae</taxon>
        <taxon>asterids</taxon>
        <taxon>lamiids</taxon>
        <taxon>Lamiales</taxon>
        <taxon>Oleaceae</taxon>
        <taxon>Oleeae</taxon>
        <taxon>Olea</taxon>
    </lineage>
</organism>
<dbReference type="Gramene" id="OE9A070556T1">
    <property type="protein sequence ID" value="OE9A070556C1"/>
    <property type="gene ID" value="OE9A070556"/>
</dbReference>